<evidence type="ECO:0000313" key="3">
    <source>
        <dbReference type="Proteomes" id="UP000054248"/>
    </source>
</evidence>
<name>A0A0C3QX95_9AGAM</name>
<dbReference type="STRING" id="1051891.A0A0C3QX95"/>
<proteinExistence type="predicted"/>
<protein>
    <recommendedName>
        <fullName evidence="1">COQ9 C-terminal domain-containing protein</fullName>
    </recommendedName>
</protein>
<evidence type="ECO:0000313" key="2">
    <source>
        <dbReference type="EMBL" id="KIO34671.1"/>
    </source>
</evidence>
<dbReference type="InterPro" id="IPR013718">
    <property type="entry name" value="COQ9_C"/>
</dbReference>
<accession>A0A0C3QX95</accession>
<dbReference type="HOGENOM" id="CLU_086708_0_0_1"/>
<organism evidence="2 3">
    <name type="scientific">Tulasnella calospora MUT 4182</name>
    <dbReference type="NCBI Taxonomy" id="1051891"/>
    <lineage>
        <taxon>Eukaryota</taxon>
        <taxon>Fungi</taxon>
        <taxon>Dikarya</taxon>
        <taxon>Basidiomycota</taxon>
        <taxon>Agaricomycotina</taxon>
        <taxon>Agaricomycetes</taxon>
        <taxon>Cantharellales</taxon>
        <taxon>Tulasnellaceae</taxon>
        <taxon>Tulasnella</taxon>
    </lineage>
</organism>
<sequence>MSASAILRKAFPLIPTHGFTRTCIAEASALSDTAITALFGRDEEAERVLVNTWLTEGVQSISGGAEPPTSSAPPPAAFHAQLKDSLGRRLKYNEPVLKHLPDAFAMLGTQTPVIPYDPRPAFEHAFRIADEALHISGDTSLGPQWYARRTAVALAYSAAELHQIQSPDTAAGFLSRLLDDAKELEVAVGSVGEFAGFAYDGWKGIIKAQGVLH</sequence>
<feature type="domain" description="COQ9 C-terminal" evidence="1">
    <location>
        <begin position="121"/>
        <end position="184"/>
    </location>
</feature>
<gene>
    <name evidence="2" type="ORF">M407DRAFT_240503</name>
</gene>
<keyword evidence="3" id="KW-1185">Reference proteome</keyword>
<reference evidence="3" key="2">
    <citation type="submission" date="2015-01" db="EMBL/GenBank/DDBJ databases">
        <title>Evolutionary Origins and Diversification of the Mycorrhizal Mutualists.</title>
        <authorList>
            <consortium name="DOE Joint Genome Institute"/>
            <consortium name="Mycorrhizal Genomics Consortium"/>
            <person name="Kohler A."/>
            <person name="Kuo A."/>
            <person name="Nagy L.G."/>
            <person name="Floudas D."/>
            <person name="Copeland A."/>
            <person name="Barry K.W."/>
            <person name="Cichocki N."/>
            <person name="Veneault-Fourrey C."/>
            <person name="LaButti K."/>
            <person name="Lindquist E.A."/>
            <person name="Lipzen A."/>
            <person name="Lundell T."/>
            <person name="Morin E."/>
            <person name="Murat C."/>
            <person name="Riley R."/>
            <person name="Ohm R."/>
            <person name="Sun H."/>
            <person name="Tunlid A."/>
            <person name="Henrissat B."/>
            <person name="Grigoriev I.V."/>
            <person name="Hibbett D.S."/>
            <person name="Martin F."/>
        </authorList>
    </citation>
    <scope>NUCLEOTIDE SEQUENCE [LARGE SCALE GENOMIC DNA]</scope>
    <source>
        <strain evidence="3">MUT 4182</strain>
    </source>
</reference>
<dbReference type="EMBL" id="KN822942">
    <property type="protein sequence ID" value="KIO34671.1"/>
    <property type="molecule type" value="Genomic_DNA"/>
</dbReference>
<reference evidence="2 3" key="1">
    <citation type="submission" date="2014-04" db="EMBL/GenBank/DDBJ databases">
        <authorList>
            <consortium name="DOE Joint Genome Institute"/>
            <person name="Kuo A."/>
            <person name="Girlanda M."/>
            <person name="Perotto S."/>
            <person name="Kohler A."/>
            <person name="Nagy L.G."/>
            <person name="Floudas D."/>
            <person name="Copeland A."/>
            <person name="Barry K.W."/>
            <person name="Cichocki N."/>
            <person name="Veneault-Fourrey C."/>
            <person name="LaButti K."/>
            <person name="Lindquist E.A."/>
            <person name="Lipzen A."/>
            <person name="Lundell T."/>
            <person name="Morin E."/>
            <person name="Murat C."/>
            <person name="Sun H."/>
            <person name="Tunlid A."/>
            <person name="Henrissat B."/>
            <person name="Grigoriev I.V."/>
            <person name="Hibbett D.S."/>
            <person name="Martin F."/>
            <person name="Nordberg H.P."/>
            <person name="Cantor M.N."/>
            <person name="Hua S.X."/>
        </authorList>
    </citation>
    <scope>NUCLEOTIDE SEQUENCE [LARGE SCALE GENOMIC DNA]</scope>
    <source>
        <strain evidence="2 3">MUT 4182</strain>
    </source>
</reference>
<dbReference type="OrthoDB" id="619536at2759"/>
<dbReference type="AlphaFoldDB" id="A0A0C3QX95"/>
<evidence type="ECO:0000259" key="1">
    <source>
        <dbReference type="Pfam" id="PF08511"/>
    </source>
</evidence>
<dbReference type="Pfam" id="PF08511">
    <property type="entry name" value="COQ9"/>
    <property type="match status" value="1"/>
</dbReference>
<dbReference type="Proteomes" id="UP000054248">
    <property type="component" value="Unassembled WGS sequence"/>
</dbReference>